<dbReference type="Proteomes" id="UP000232003">
    <property type="component" value="Chromosome"/>
</dbReference>
<keyword evidence="2" id="KW-1185">Reference proteome</keyword>
<sequence length="57" mass="6724">MIAIFTQTSHNRYKTFRSDINDLALQSSPAAGIRTWMERTEESRDCMSHLERVRDCF</sequence>
<evidence type="ECO:0000313" key="1">
    <source>
        <dbReference type="EMBL" id="AUB40095.1"/>
    </source>
</evidence>
<dbReference type="EMBL" id="CP024785">
    <property type="protein sequence ID" value="AUB40095.1"/>
    <property type="molecule type" value="Genomic_DNA"/>
</dbReference>
<evidence type="ECO:0000313" key="2">
    <source>
        <dbReference type="Proteomes" id="UP000232003"/>
    </source>
</evidence>
<protein>
    <submittedName>
        <fullName evidence="1">Uncharacterized protein</fullName>
    </submittedName>
</protein>
<reference evidence="1 2" key="1">
    <citation type="submission" date="2017-11" db="EMBL/GenBank/DDBJ databases">
        <title>Complete genome of a free-living desiccation-tolerant cyanobacterium and its photosynthetic adaptation to extreme terrestrial habitat.</title>
        <authorList>
            <person name="Shang J."/>
        </authorList>
    </citation>
    <scope>NUCLEOTIDE SEQUENCE [LARGE SCALE GENOMIC DNA]</scope>
    <source>
        <strain evidence="1 2">CCNUN1</strain>
    </source>
</reference>
<name>A0A2K8SZC4_9NOSO</name>
<organism evidence="1 2">
    <name type="scientific">Nostoc flagelliforme CCNUN1</name>
    <dbReference type="NCBI Taxonomy" id="2038116"/>
    <lineage>
        <taxon>Bacteria</taxon>
        <taxon>Bacillati</taxon>
        <taxon>Cyanobacteriota</taxon>
        <taxon>Cyanophyceae</taxon>
        <taxon>Nostocales</taxon>
        <taxon>Nostocaceae</taxon>
        <taxon>Nostoc</taxon>
    </lineage>
</organism>
<proteinExistence type="predicted"/>
<dbReference type="AlphaFoldDB" id="A0A2K8SZC4"/>
<dbReference type="KEGG" id="nfl:COO91_06095"/>
<accession>A0A2K8SZC4</accession>
<gene>
    <name evidence="1" type="ORF">COO91_06095</name>
</gene>